<accession>A0AAD7SC62</accession>
<comment type="caution">
    <text evidence="1">The sequence shown here is derived from an EMBL/GenBank/DDBJ whole genome shotgun (WGS) entry which is preliminary data.</text>
</comment>
<dbReference type="Proteomes" id="UP001221898">
    <property type="component" value="Unassembled WGS sequence"/>
</dbReference>
<keyword evidence="2" id="KW-1185">Reference proteome</keyword>
<evidence type="ECO:0000313" key="2">
    <source>
        <dbReference type="Proteomes" id="UP001221898"/>
    </source>
</evidence>
<evidence type="ECO:0000313" key="1">
    <source>
        <dbReference type="EMBL" id="KAJ8399879.1"/>
    </source>
</evidence>
<reference evidence="1" key="1">
    <citation type="journal article" date="2023" name="Science">
        <title>Genome structures resolve the early diversification of teleost fishes.</title>
        <authorList>
            <person name="Parey E."/>
            <person name="Louis A."/>
            <person name="Montfort J."/>
            <person name="Bouchez O."/>
            <person name="Roques C."/>
            <person name="Iampietro C."/>
            <person name="Lluch J."/>
            <person name="Castinel A."/>
            <person name="Donnadieu C."/>
            <person name="Desvignes T."/>
            <person name="Floi Bucao C."/>
            <person name="Jouanno E."/>
            <person name="Wen M."/>
            <person name="Mejri S."/>
            <person name="Dirks R."/>
            <person name="Jansen H."/>
            <person name="Henkel C."/>
            <person name="Chen W.J."/>
            <person name="Zahm M."/>
            <person name="Cabau C."/>
            <person name="Klopp C."/>
            <person name="Thompson A.W."/>
            <person name="Robinson-Rechavi M."/>
            <person name="Braasch I."/>
            <person name="Lecointre G."/>
            <person name="Bobe J."/>
            <person name="Postlethwait J.H."/>
            <person name="Berthelot C."/>
            <person name="Roest Crollius H."/>
            <person name="Guiguen Y."/>
        </authorList>
    </citation>
    <scope>NUCLEOTIDE SEQUENCE</scope>
    <source>
        <strain evidence="1">NC1722</strain>
    </source>
</reference>
<sequence length="140" mass="16330">MPADIFSRTCRNRRDAFFSSRAKSLDSRMPECSSTEQGCLLASMLCWKRLREPSNRLMLPKMKLQQNQSSVSMLLRQNGVGRLFFRRQEILCILQWSAVSRRCLGTDVFCLHIWRCLPLGTETPGPIFAVSWRLIKLYKR</sequence>
<proteinExistence type="predicted"/>
<dbReference type="AlphaFoldDB" id="A0AAD7SC62"/>
<organism evidence="1 2">
    <name type="scientific">Aldrovandia affinis</name>
    <dbReference type="NCBI Taxonomy" id="143900"/>
    <lineage>
        <taxon>Eukaryota</taxon>
        <taxon>Metazoa</taxon>
        <taxon>Chordata</taxon>
        <taxon>Craniata</taxon>
        <taxon>Vertebrata</taxon>
        <taxon>Euteleostomi</taxon>
        <taxon>Actinopterygii</taxon>
        <taxon>Neopterygii</taxon>
        <taxon>Teleostei</taxon>
        <taxon>Notacanthiformes</taxon>
        <taxon>Halosauridae</taxon>
        <taxon>Aldrovandia</taxon>
    </lineage>
</organism>
<dbReference type="EMBL" id="JAINUG010000080">
    <property type="protein sequence ID" value="KAJ8399879.1"/>
    <property type="molecule type" value="Genomic_DNA"/>
</dbReference>
<name>A0AAD7SC62_9TELE</name>
<gene>
    <name evidence="1" type="ORF">AAFF_G00406090</name>
</gene>
<protein>
    <submittedName>
        <fullName evidence="1">Uncharacterized protein</fullName>
    </submittedName>
</protein>